<proteinExistence type="inferred from homology"/>
<dbReference type="Pfam" id="PF06736">
    <property type="entry name" value="TMEM175"/>
    <property type="match status" value="1"/>
</dbReference>
<evidence type="ECO:0000256" key="13">
    <source>
        <dbReference type="SAM" id="Phobius"/>
    </source>
</evidence>
<evidence type="ECO:0000256" key="2">
    <source>
        <dbReference type="ARBA" id="ARBA00006920"/>
    </source>
</evidence>
<dbReference type="GO" id="GO:0005267">
    <property type="term" value="F:potassium channel activity"/>
    <property type="evidence" value="ECO:0007669"/>
    <property type="project" value="UniProtKB-KW"/>
</dbReference>
<keyword evidence="4" id="KW-0633">Potassium transport</keyword>
<dbReference type="EMBL" id="WBJZ01000016">
    <property type="protein sequence ID" value="KAB1655114.1"/>
    <property type="molecule type" value="Genomic_DNA"/>
</dbReference>
<comment type="caution">
    <text evidence="14">The sequence shown here is derived from an EMBL/GenBank/DDBJ whole genome shotgun (WGS) entry which is preliminary data.</text>
</comment>
<dbReference type="InterPro" id="IPR010617">
    <property type="entry name" value="TMEM175-like"/>
</dbReference>
<sequence length="215" mass="23134">MTTGGDASEHRDDDTEAERVREVSLDRLAAFSDAVVAIAITLIALPIVDHAMDAPSAIEFLTEDAGALVAAGLSFLVVALLWRAHHVVFIAAHGYTKRVFQMEVLWLATIVAIPVTTVLSVAEGSNDRLGLGLYVGSMALASILVRIQSMLLERAGLAPRASGPWSERWLGAFLFMIVLVLVVAFPGVGAWWLLVLALEPLLRRIMRALRGGARA</sequence>
<evidence type="ECO:0000256" key="10">
    <source>
        <dbReference type="ARBA" id="ARBA00023136"/>
    </source>
</evidence>
<dbReference type="AlphaFoldDB" id="A0A7J5BPR2"/>
<evidence type="ECO:0000256" key="1">
    <source>
        <dbReference type="ARBA" id="ARBA00004141"/>
    </source>
</evidence>
<dbReference type="GO" id="GO:0015252">
    <property type="term" value="F:proton channel activity"/>
    <property type="evidence" value="ECO:0007669"/>
    <property type="project" value="InterPro"/>
</dbReference>
<gene>
    <name evidence="14" type="ORF">F8O01_12725</name>
</gene>
<keyword evidence="9" id="KW-0406">Ion transport</keyword>
<keyword evidence="11" id="KW-0407">Ion channel</keyword>
<keyword evidence="15" id="KW-1185">Reference proteome</keyword>
<evidence type="ECO:0000256" key="3">
    <source>
        <dbReference type="ARBA" id="ARBA00022448"/>
    </source>
</evidence>
<feature type="transmembrane region" description="Helical" evidence="13">
    <location>
        <begin position="68"/>
        <end position="92"/>
    </location>
</feature>
<keyword evidence="3" id="KW-0813">Transport</keyword>
<evidence type="ECO:0000313" key="14">
    <source>
        <dbReference type="EMBL" id="KAB1655114.1"/>
    </source>
</evidence>
<comment type="similarity">
    <text evidence="2">Belongs to the TMEM175 family.</text>
</comment>
<evidence type="ECO:0000256" key="7">
    <source>
        <dbReference type="ARBA" id="ARBA00022958"/>
    </source>
</evidence>
<keyword evidence="10 13" id="KW-0472">Membrane</keyword>
<reference evidence="14 15" key="1">
    <citation type="submission" date="2019-09" db="EMBL/GenBank/DDBJ databases">
        <title>Phylogeny of genus Pseudoclavibacter and closely related genus.</title>
        <authorList>
            <person name="Li Y."/>
        </authorList>
    </citation>
    <scope>NUCLEOTIDE SEQUENCE [LARGE SCALE GENOMIC DNA]</scope>
    <source>
        <strain evidence="14 15">DSM 23821</strain>
    </source>
</reference>
<dbReference type="OrthoDB" id="7626281at2"/>
<protein>
    <submittedName>
        <fullName evidence="14">DUF1211 domain-containing protein</fullName>
    </submittedName>
</protein>
<evidence type="ECO:0000256" key="12">
    <source>
        <dbReference type="ARBA" id="ARBA00034430"/>
    </source>
</evidence>
<evidence type="ECO:0000256" key="6">
    <source>
        <dbReference type="ARBA" id="ARBA00022826"/>
    </source>
</evidence>
<keyword evidence="8 13" id="KW-1133">Transmembrane helix</keyword>
<evidence type="ECO:0000256" key="11">
    <source>
        <dbReference type="ARBA" id="ARBA00023303"/>
    </source>
</evidence>
<keyword evidence="7" id="KW-0630">Potassium</keyword>
<feature type="transmembrane region" description="Helical" evidence="13">
    <location>
        <begin position="104"/>
        <end position="122"/>
    </location>
</feature>
<comment type="subcellular location">
    <subcellularLocation>
        <location evidence="1">Membrane</location>
        <topology evidence="1">Multi-pass membrane protein</topology>
    </subcellularLocation>
</comment>
<evidence type="ECO:0000256" key="8">
    <source>
        <dbReference type="ARBA" id="ARBA00022989"/>
    </source>
</evidence>
<comment type="catalytic activity">
    <reaction evidence="12">
        <text>K(+)(in) = K(+)(out)</text>
        <dbReference type="Rhea" id="RHEA:29463"/>
        <dbReference type="ChEBI" id="CHEBI:29103"/>
    </reaction>
</comment>
<organism evidence="14 15">
    <name type="scientific">Pseudoclavibacter chungangensis</name>
    <dbReference type="NCBI Taxonomy" id="587635"/>
    <lineage>
        <taxon>Bacteria</taxon>
        <taxon>Bacillati</taxon>
        <taxon>Actinomycetota</taxon>
        <taxon>Actinomycetes</taxon>
        <taxon>Micrococcales</taxon>
        <taxon>Microbacteriaceae</taxon>
        <taxon>Pseudoclavibacter</taxon>
    </lineage>
</organism>
<feature type="transmembrane region" description="Helical" evidence="13">
    <location>
        <begin position="169"/>
        <end position="194"/>
    </location>
</feature>
<evidence type="ECO:0000256" key="9">
    <source>
        <dbReference type="ARBA" id="ARBA00023065"/>
    </source>
</evidence>
<evidence type="ECO:0000256" key="5">
    <source>
        <dbReference type="ARBA" id="ARBA00022692"/>
    </source>
</evidence>
<dbReference type="GO" id="GO:0016020">
    <property type="term" value="C:membrane"/>
    <property type="evidence" value="ECO:0007669"/>
    <property type="project" value="UniProtKB-SubCell"/>
</dbReference>
<evidence type="ECO:0000313" key="15">
    <source>
        <dbReference type="Proteomes" id="UP000467240"/>
    </source>
</evidence>
<feature type="transmembrane region" description="Helical" evidence="13">
    <location>
        <begin position="28"/>
        <end position="48"/>
    </location>
</feature>
<keyword evidence="6" id="KW-0631">Potassium channel</keyword>
<name>A0A7J5BPR2_9MICO</name>
<dbReference type="RefSeq" id="WP_158041336.1">
    <property type="nucleotide sequence ID" value="NZ_JACCFV010000001.1"/>
</dbReference>
<dbReference type="Proteomes" id="UP000467240">
    <property type="component" value="Unassembled WGS sequence"/>
</dbReference>
<accession>A0A7J5BPR2</accession>
<keyword evidence="5 13" id="KW-0812">Transmembrane</keyword>
<evidence type="ECO:0000256" key="4">
    <source>
        <dbReference type="ARBA" id="ARBA00022538"/>
    </source>
</evidence>